<evidence type="ECO:0000313" key="8">
    <source>
        <dbReference type="EMBL" id="KPV71698.1"/>
    </source>
</evidence>
<dbReference type="EMBL" id="KQ474092">
    <property type="protein sequence ID" value="KPV71698.1"/>
    <property type="molecule type" value="Genomic_DNA"/>
</dbReference>
<feature type="compositionally biased region" description="Low complexity" evidence="6">
    <location>
        <begin position="228"/>
        <end position="247"/>
    </location>
</feature>
<dbReference type="PANTHER" id="PTHR13832:SF837">
    <property type="entry name" value="PROTEIN PHOSPHATASE 2C-LIKE DOMAIN-CONTAINING PROTEIN 1"/>
    <property type="match status" value="1"/>
</dbReference>
<gene>
    <name evidence="8" type="ORF">RHOBADRAFT_47655</name>
</gene>
<protein>
    <recommendedName>
        <fullName evidence="7">PPM-type phosphatase domain-containing protein</fullName>
    </recommendedName>
</protein>
<keyword evidence="9" id="KW-1185">Reference proteome</keyword>
<feature type="region of interest" description="Disordered" evidence="6">
    <location>
        <begin position="156"/>
        <end position="266"/>
    </location>
</feature>
<evidence type="ECO:0000256" key="3">
    <source>
        <dbReference type="ARBA" id="ARBA00022801"/>
    </source>
</evidence>
<feature type="compositionally biased region" description="Basic and acidic residues" evidence="6">
    <location>
        <begin position="9"/>
        <end position="20"/>
    </location>
</feature>
<name>A0A0P9EQA8_RHOGW</name>
<evidence type="ECO:0000256" key="1">
    <source>
        <dbReference type="ARBA" id="ARBA00006702"/>
    </source>
</evidence>
<evidence type="ECO:0000259" key="7">
    <source>
        <dbReference type="PROSITE" id="PS51746"/>
    </source>
</evidence>
<evidence type="ECO:0000256" key="2">
    <source>
        <dbReference type="ARBA" id="ARBA00022723"/>
    </source>
</evidence>
<evidence type="ECO:0000313" key="9">
    <source>
        <dbReference type="Proteomes" id="UP000053890"/>
    </source>
</evidence>
<dbReference type="InterPro" id="IPR001932">
    <property type="entry name" value="PPM-type_phosphatase-like_dom"/>
</dbReference>
<dbReference type="RefSeq" id="XP_018267747.1">
    <property type="nucleotide sequence ID" value="XM_018415025.1"/>
</dbReference>
<dbReference type="SMART" id="SM00332">
    <property type="entry name" value="PP2Cc"/>
    <property type="match status" value="1"/>
</dbReference>
<organism evidence="8 9">
    <name type="scientific">Rhodotorula graminis (strain WP1)</name>
    <dbReference type="NCBI Taxonomy" id="578459"/>
    <lineage>
        <taxon>Eukaryota</taxon>
        <taxon>Fungi</taxon>
        <taxon>Dikarya</taxon>
        <taxon>Basidiomycota</taxon>
        <taxon>Pucciniomycotina</taxon>
        <taxon>Microbotryomycetes</taxon>
        <taxon>Sporidiobolales</taxon>
        <taxon>Sporidiobolaceae</taxon>
        <taxon>Rhodotorula</taxon>
    </lineage>
</organism>
<feature type="compositionally biased region" description="Low complexity" evidence="6">
    <location>
        <begin position="205"/>
        <end position="216"/>
    </location>
</feature>
<dbReference type="OrthoDB" id="10264738at2759"/>
<dbReference type="InterPro" id="IPR036457">
    <property type="entry name" value="PPM-type-like_dom_sf"/>
</dbReference>
<dbReference type="GeneID" id="28975473"/>
<dbReference type="InterPro" id="IPR000222">
    <property type="entry name" value="PP2C_BS"/>
</dbReference>
<dbReference type="PROSITE" id="PS01032">
    <property type="entry name" value="PPM_1"/>
    <property type="match status" value="1"/>
</dbReference>
<comment type="similarity">
    <text evidence="1 5">Belongs to the PP2C family.</text>
</comment>
<dbReference type="CDD" id="cd00143">
    <property type="entry name" value="PP2Cc"/>
    <property type="match status" value="1"/>
</dbReference>
<dbReference type="GO" id="GO:0046872">
    <property type="term" value="F:metal ion binding"/>
    <property type="evidence" value="ECO:0007669"/>
    <property type="project" value="UniProtKB-KW"/>
</dbReference>
<dbReference type="Pfam" id="PF00481">
    <property type="entry name" value="PP2C"/>
    <property type="match status" value="2"/>
</dbReference>
<accession>A0A0P9EQA8</accession>
<dbReference type="SUPFAM" id="SSF81606">
    <property type="entry name" value="PP2C-like"/>
    <property type="match status" value="2"/>
</dbReference>
<dbReference type="InterPro" id="IPR015655">
    <property type="entry name" value="PP2C"/>
</dbReference>
<dbReference type="Gene3D" id="3.60.40.10">
    <property type="entry name" value="PPM-type phosphatase domain"/>
    <property type="match status" value="1"/>
</dbReference>
<evidence type="ECO:0000256" key="5">
    <source>
        <dbReference type="RuleBase" id="RU003465"/>
    </source>
</evidence>
<dbReference type="STRING" id="578459.A0A0P9EQA8"/>
<dbReference type="OMA" id="TFHAVDT"/>
<feature type="region of interest" description="Disordered" evidence="6">
    <location>
        <begin position="1"/>
        <end position="34"/>
    </location>
</feature>
<reference evidence="8 9" key="1">
    <citation type="journal article" date="2015" name="Front. Microbiol.">
        <title>Genome sequence of the plant growth promoting endophytic yeast Rhodotorula graminis WP1.</title>
        <authorList>
            <person name="Firrincieli A."/>
            <person name="Otillar R."/>
            <person name="Salamov A."/>
            <person name="Schmutz J."/>
            <person name="Khan Z."/>
            <person name="Redman R.S."/>
            <person name="Fleck N.D."/>
            <person name="Lindquist E."/>
            <person name="Grigoriev I.V."/>
            <person name="Doty S.L."/>
        </authorList>
    </citation>
    <scope>NUCLEOTIDE SEQUENCE [LARGE SCALE GENOMIC DNA]</scope>
    <source>
        <strain evidence="8 9">WP1</strain>
    </source>
</reference>
<keyword evidence="2" id="KW-0479">Metal-binding</keyword>
<evidence type="ECO:0000256" key="6">
    <source>
        <dbReference type="SAM" id="MobiDB-lite"/>
    </source>
</evidence>
<sequence>MSHAQSGHLEGDARVTEESSARGADTFGTLNQHPALEHTGEIRVGVSIDRNRRCRKSMEDAHSFVYDFAGLKGQGYFAVFDGHAGKKAAEFCGLHFHEYLLENMRKQSTTPIPHLLNATFHAVDTQLSALSASEGSHSGSTAVTCLVRLEDEQGNPVGEASGVAPHVGSAKGDLVGKAGEAAREAQASGIDPTEGKPGSGEGQHPADPNATAATPAQDESSSLRSKIKSVFHSSSSGTTLNSSSPGGSTTGGDAQSHHSSHSPAEVVKAAKRTLYTANAGDARAVLSRNGRAIRLSYDHKGSDAKEIERIEAAGGYVLNQRVNGYLAVTRSLGDSQMKQFVVGSPYTTETTLRPDDDFLIVACDGLWDVCSDQQAVDQIQGLSDPQEASEKLLQYALSHGTTDNLTCMVVALNYKA</sequence>
<feature type="domain" description="PPM-type phosphatase" evidence="7">
    <location>
        <begin position="43"/>
        <end position="412"/>
    </location>
</feature>
<dbReference type="Proteomes" id="UP000053890">
    <property type="component" value="Unassembled WGS sequence"/>
</dbReference>
<keyword evidence="4 5" id="KW-0904">Protein phosphatase</keyword>
<evidence type="ECO:0000256" key="4">
    <source>
        <dbReference type="ARBA" id="ARBA00022912"/>
    </source>
</evidence>
<proteinExistence type="inferred from homology"/>
<dbReference type="GO" id="GO:0004722">
    <property type="term" value="F:protein serine/threonine phosphatase activity"/>
    <property type="evidence" value="ECO:0007669"/>
    <property type="project" value="InterPro"/>
</dbReference>
<dbReference type="PROSITE" id="PS51746">
    <property type="entry name" value="PPM_2"/>
    <property type="match status" value="1"/>
</dbReference>
<dbReference type="PANTHER" id="PTHR13832">
    <property type="entry name" value="PROTEIN PHOSPHATASE 2C"/>
    <property type="match status" value="1"/>
</dbReference>
<keyword evidence="3 5" id="KW-0378">Hydrolase</keyword>
<dbReference type="AlphaFoldDB" id="A0A0P9EQA8"/>